<dbReference type="InterPro" id="IPR001810">
    <property type="entry name" value="F-box_dom"/>
</dbReference>
<accession>A0A436ZTK4</accession>
<dbReference type="RefSeq" id="XP_067487716.1">
    <property type="nucleotide sequence ID" value="XM_067636061.1"/>
</dbReference>
<keyword evidence="3" id="KW-1185">Reference proteome</keyword>
<reference evidence="2 3" key="1">
    <citation type="submission" date="2019-01" db="EMBL/GenBank/DDBJ databases">
        <title>Intercellular communication is required for trap formation in the nematode-trapping fungus Duddingtonia flagrans.</title>
        <authorList>
            <person name="Youssar L."/>
            <person name="Wernet V."/>
            <person name="Hensel N."/>
            <person name="Hildebrandt H.-G."/>
            <person name="Fischer R."/>
        </authorList>
    </citation>
    <scope>NUCLEOTIDE SEQUENCE [LARGE SCALE GENOMIC DNA]</scope>
    <source>
        <strain evidence="2 3">CBS H-5679</strain>
    </source>
</reference>
<dbReference type="Proteomes" id="UP000283090">
    <property type="component" value="Unassembled WGS sequence"/>
</dbReference>
<name>A0A436ZTK4_ARTFL</name>
<dbReference type="EMBL" id="SAEB01000009">
    <property type="protein sequence ID" value="RVD82172.1"/>
    <property type="molecule type" value="Genomic_DNA"/>
</dbReference>
<evidence type="ECO:0000313" key="2">
    <source>
        <dbReference type="EMBL" id="RVD82172.1"/>
    </source>
</evidence>
<sequence>MATTPSKCHILSLPAELQIQILQFLPLEDQIPASQTHPSWSETLQAHTSLRKTRYTFYSNGIGIHKLLCQSAGESLIFETSTNLSSTTKSITYKYPPRSEYGEDPRTETSIPPDCPFLKEPILYPGSPATLTIDTIPDRTCNSTPPILKFTIKENIDDPSGLVPRGEFTTMEIIAVPMRRGF</sequence>
<comment type="caution">
    <text evidence="2">The sequence shown here is derived from an EMBL/GenBank/DDBJ whole genome shotgun (WGS) entry which is preliminary data.</text>
</comment>
<dbReference type="InterPro" id="IPR036047">
    <property type="entry name" value="F-box-like_dom_sf"/>
</dbReference>
<dbReference type="Pfam" id="PF00646">
    <property type="entry name" value="F-box"/>
    <property type="match status" value="1"/>
</dbReference>
<dbReference type="GeneID" id="93588917"/>
<gene>
    <name evidence="2" type="ORF">DFL_006606</name>
</gene>
<dbReference type="VEuPathDB" id="FungiDB:DFL_006606"/>
<dbReference type="AlphaFoldDB" id="A0A436ZTK4"/>
<organism evidence="2 3">
    <name type="scientific">Arthrobotrys flagrans</name>
    <name type="common">Nematode-trapping fungus</name>
    <name type="synonym">Trichothecium flagrans</name>
    <dbReference type="NCBI Taxonomy" id="97331"/>
    <lineage>
        <taxon>Eukaryota</taxon>
        <taxon>Fungi</taxon>
        <taxon>Dikarya</taxon>
        <taxon>Ascomycota</taxon>
        <taxon>Pezizomycotina</taxon>
        <taxon>Orbiliomycetes</taxon>
        <taxon>Orbiliales</taxon>
        <taxon>Orbiliaceae</taxon>
        <taxon>Arthrobotrys</taxon>
    </lineage>
</organism>
<feature type="domain" description="F-box" evidence="1">
    <location>
        <begin position="10"/>
        <end position="44"/>
    </location>
</feature>
<evidence type="ECO:0000313" key="3">
    <source>
        <dbReference type="Proteomes" id="UP000283090"/>
    </source>
</evidence>
<protein>
    <recommendedName>
        <fullName evidence="1">F-box domain-containing protein</fullName>
    </recommendedName>
</protein>
<dbReference type="OrthoDB" id="5281133at2759"/>
<dbReference type="SUPFAM" id="SSF81383">
    <property type="entry name" value="F-box domain"/>
    <property type="match status" value="1"/>
</dbReference>
<evidence type="ECO:0000259" key="1">
    <source>
        <dbReference type="Pfam" id="PF00646"/>
    </source>
</evidence>
<proteinExistence type="predicted"/>